<evidence type="ECO:0000313" key="1">
    <source>
        <dbReference type="EMBL" id="MBR7742770.1"/>
    </source>
</evidence>
<name>A0A941D8G4_9MICO</name>
<dbReference type="RefSeq" id="WP_211601943.1">
    <property type="nucleotide sequence ID" value="NZ_JAGSNF010000006.1"/>
</dbReference>
<dbReference type="AlphaFoldDB" id="A0A941D8G4"/>
<gene>
    <name evidence="1" type="ORF">KC207_05630</name>
</gene>
<dbReference type="EMBL" id="JAGSNF010000006">
    <property type="protein sequence ID" value="MBR7742770.1"/>
    <property type="molecule type" value="Genomic_DNA"/>
</dbReference>
<dbReference type="Proteomes" id="UP000677016">
    <property type="component" value="Unassembled WGS sequence"/>
</dbReference>
<comment type="caution">
    <text evidence="1">The sequence shown here is derived from an EMBL/GenBank/DDBJ whole genome shotgun (WGS) entry which is preliminary data.</text>
</comment>
<keyword evidence="2" id="KW-1185">Reference proteome</keyword>
<accession>A0A941D8G4</accession>
<evidence type="ECO:0000313" key="2">
    <source>
        <dbReference type="Proteomes" id="UP000677016"/>
    </source>
</evidence>
<reference evidence="1" key="1">
    <citation type="submission" date="2021-04" db="EMBL/GenBank/DDBJ databases">
        <title>Phycicoccus avicenniae sp. nov., a novel endophytic actinomycetes isolated from branch of Avicennia mariana.</title>
        <authorList>
            <person name="Tuo L."/>
        </authorList>
    </citation>
    <scope>NUCLEOTIDE SEQUENCE</scope>
    <source>
        <strain evidence="1">BSK3Z-2</strain>
    </source>
</reference>
<sequence length="118" mass="11299">MAAVASVAEVDPGGAVAGVVGVEGATGADDARRRLSAASSVRAFEVSTGRIPAMSSSVLTFRVVGAPSPTSAPLRGPSRSWGACPAPDGAGCSDGSTAAARSHSPCVGSAVPAVFGST</sequence>
<proteinExistence type="predicted"/>
<organism evidence="1 2">
    <name type="scientific">Phycicoccus avicenniae</name>
    <dbReference type="NCBI Taxonomy" id="2828860"/>
    <lineage>
        <taxon>Bacteria</taxon>
        <taxon>Bacillati</taxon>
        <taxon>Actinomycetota</taxon>
        <taxon>Actinomycetes</taxon>
        <taxon>Micrococcales</taxon>
        <taxon>Intrasporangiaceae</taxon>
        <taxon>Phycicoccus</taxon>
    </lineage>
</organism>
<protein>
    <submittedName>
        <fullName evidence="1">Uncharacterized protein</fullName>
    </submittedName>
</protein>